<organism evidence="2 3">
    <name type="scientific">Fusobacterium varium ATCC 27725</name>
    <dbReference type="NCBI Taxonomy" id="469618"/>
    <lineage>
        <taxon>Bacteria</taxon>
        <taxon>Fusobacteriati</taxon>
        <taxon>Fusobacteriota</taxon>
        <taxon>Fusobacteriia</taxon>
        <taxon>Fusobacteriales</taxon>
        <taxon>Fusobacteriaceae</taxon>
        <taxon>Fusobacterium</taxon>
    </lineage>
</organism>
<dbReference type="PANTHER" id="PTHR42866:SF1">
    <property type="entry name" value="SPORE COAT POLYSACCHARIDE BIOSYNTHESIS PROTEIN SPSF"/>
    <property type="match status" value="1"/>
</dbReference>
<evidence type="ECO:0000256" key="1">
    <source>
        <dbReference type="SAM" id="Coils"/>
    </source>
</evidence>
<dbReference type="PANTHER" id="PTHR42866">
    <property type="entry name" value="3-DEOXY-MANNO-OCTULOSONATE CYTIDYLYLTRANSFERASE"/>
    <property type="match status" value="1"/>
</dbReference>
<dbReference type="GO" id="GO:0016779">
    <property type="term" value="F:nucleotidyltransferase activity"/>
    <property type="evidence" value="ECO:0007669"/>
    <property type="project" value="UniProtKB-KW"/>
</dbReference>
<dbReference type="InterPro" id="IPR029044">
    <property type="entry name" value="Nucleotide-diphossugar_trans"/>
</dbReference>
<dbReference type="SUPFAM" id="SSF53448">
    <property type="entry name" value="Nucleotide-diphospho-sugar transferases"/>
    <property type="match status" value="1"/>
</dbReference>
<keyword evidence="2" id="KW-0808">Transferase</keyword>
<gene>
    <name evidence="2" type="ORF">C4N18_00840</name>
</gene>
<accession>A0ABN5JGF7</accession>
<keyword evidence="3" id="KW-1185">Reference proteome</keyword>
<dbReference type="Gene3D" id="3.90.550.10">
    <property type="entry name" value="Spore Coat Polysaccharide Biosynthesis Protein SpsA, Chain A"/>
    <property type="match status" value="1"/>
</dbReference>
<sequence length="279" mass="32930">MNIVCIIQARTTSSRLPNKVLLNLPYNGDKTVLEQVINRVKESKYINKIVVATTINETDNKIEKLCESLQISCFRGSEDNVLSRYYEAATKYKADLIIRITSDCPCIDYEIMDKLIEFHLNNNNDFSSNNQIHSFPHGLDCEIVNYNVLVEAFKNATEKYEKEHVMPYIYISNPNKYKLGILKDKNNNHDIRITLDTKEDYILLCLVYDFLYENDNFFNKDKIIKLFQEKSYLYEINKNIEQKKVCKDLIEEVEEAKKLLKKQDLNKAYNFLIENWEKK</sequence>
<keyword evidence="2" id="KW-0548">Nucleotidyltransferase</keyword>
<dbReference type="Proteomes" id="UP000241238">
    <property type="component" value="Chromosome"/>
</dbReference>
<dbReference type="InterPro" id="IPR003329">
    <property type="entry name" value="Cytidylyl_trans"/>
</dbReference>
<dbReference type="EMBL" id="CP028103">
    <property type="protein sequence ID" value="AVQ29838.1"/>
    <property type="molecule type" value="Genomic_DNA"/>
</dbReference>
<name>A0ABN5JGF7_FUSVA</name>
<protein>
    <submittedName>
        <fullName evidence="2">Acylneuraminate cytidylyltransferase</fullName>
    </submittedName>
</protein>
<evidence type="ECO:0000313" key="2">
    <source>
        <dbReference type="EMBL" id="AVQ29838.1"/>
    </source>
</evidence>
<keyword evidence="1" id="KW-0175">Coiled coil</keyword>
<evidence type="ECO:0000313" key="3">
    <source>
        <dbReference type="Proteomes" id="UP000241238"/>
    </source>
</evidence>
<feature type="coiled-coil region" evidence="1">
    <location>
        <begin position="239"/>
        <end position="266"/>
    </location>
</feature>
<proteinExistence type="predicted"/>
<dbReference type="Pfam" id="PF02348">
    <property type="entry name" value="CTP_transf_3"/>
    <property type="match status" value="1"/>
</dbReference>
<dbReference type="CDD" id="cd02518">
    <property type="entry name" value="GT2_SpsF"/>
    <property type="match status" value="1"/>
</dbReference>
<dbReference type="GeneID" id="77466521"/>
<dbReference type="RefSeq" id="WP_005950927.1">
    <property type="nucleotide sequence ID" value="NZ_CP028103.1"/>
</dbReference>
<reference evidence="3" key="1">
    <citation type="journal article" date="2018" name="MSphere">
        <title>Fusobacterium Genomics Using MinION and Illumina Sequencing Enables Genome Completion and Correction.</title>
        <authorList>
            <person name="Todd S.M."/>
            <person name="Settlage R.E."/>
            <person name="Lahmers K.K."/>
            <person name="Slade D.J."/>
        </authorList>
    </citation>
    <scope>NUCLEOTIDE SEQUENCE [LARGE SCALE GENOMIC DNA]</scope>
    <source>
        <strain evidence="3">ATCC 27725</strain>
    </source>
</reference>